<keyword evidence="3" id="KW-0862">Zinc</keyword>
<feature type="region of interest" description="Disordered" evidence="6">
    <location>
        <begin position="508"/>
        <end position="531"/>
    </location>
</feature>
<dbReference type="PANTHER" id="PTHR44029">
    <property type="entry name" value="DNAJ HOMOLOG SUBFAMILY C MEMBER 21"/>
    <property type="match status" value="1"/>
</dbReference>
<accession>A0A8J2T6M6</accession>
<dbReference type="Pfam" id="PF00226">
    <property type="entry name" value="DnaJ"/>
    <property type="match status" value="1"/>
</dbReference>
<evidence type="ECO:0000259" key="8">
    <source>
        <dbReference type="PROSITE" id="PS50157"/>
    </source>
</evidence>
<dbReference type="CDD" id="cd06257">
    <property type="entry name" value="DnaJ"/>
    <property type="match status" value="1"/>
</dbReference>
<dbReference type="Proteomes" id="UP000019375">
    <property type="component" value="Unassembled WGS sequence"/>
</dbReference>
<feature type="compositionally biased region" description="Basic and acidic residues" evidence="6">
    <location>
        <begin position="508"/>
        <end position="520"/>
    </location>
</feature>
<dbReference type="Gene3D" id="3.30.160.60">
    <property type="entry name" value="Classic Zinc Finger"/>
    <property type="match status" value="1"/>
</dbReference>
<feature type="region of interest" description="Disordered" evidence="6">
    <location>
        <begin position="549"/>
        <end position="571"/>
    </location>
</feature>
<feature type="domain" description="C2H2-type" evidence="8">
    <location>
        <begin position="341"/>
        <end position="370"/>
    </location>
</feature>
<feature type="compositionally biased region" description="Acidic residues" evidence="6">
    <location>
        <begin position="416"/>
        <end position="437"/>
    </location>
</feature>
<keyword evidence="2 4" id="KW-0863">Zinc-finger</keyword>
<dbReference type="InterPro" id="IPR013087">
    <property type="entry name" value="Znf_C2H2_type"/>
</dbReference>
<dbReference type="PRINTS" id="PR00625">
    <property type="entry name" value="JDOMAIN"/>
</dbReference>
<dbReference type="InterPro" id="IPR001623">
    <property type="entry name" value="DnaJ_domain"/>
</dbReference>
<evidence type="ECO:0000256" key="5">
    <source>
        <dbReference type="SAM" id="Coils"/>
    </source>
</evidence>
<dbReference type="EMBL" id="HG316457">
    <property type="protein sequence ID" value="CDF89279.1"/>
    <property type="molecule type" value="Genomic_DNA"/>
</dbReference>
<dbReference type="PROSITE" id="PS50076">
    <property type="entry name" value="DNAJ_2"/>
    <property type="match status" value="1"/>
</dbReference>
<evidence type="ECO:0000256" key="6">
    <source>
        <dbReference type="SAM" id="MobiDB-lite"/>
    </source>
</evidence>
<dbReference type="AlphaFoldDB" id="A0A8J2T6M6"/>
<dbReference type="Gene3D" id="1.10.287.110">
    <property type="entry name" value="DnaJ domain"/>
    <property type="match status" value="1"/>
</dbReference>
<protein>
    <submittedName>
        <fullName evidence="9">ZYBA0S04-00496g1_1</fullName>
    </submittedName>
</protein>
<evidence type="ECO:0000259" key="7">
    <source>
        <dbReference type="PROSITE" id="PS50076"/>
    </source>
</evidence>
<dbReference type="PROSITE" id="PS50157">
    <property type="entry name" value="ZINC_FINGER_C2H2_2"/>
    <property type="match status" value="1"/>
</dbReference>
<feature type="coiled-coil region" evidence="5">
    <location>
        <begin position="261"/>
        <end position="293"/>
    </location>
</feature>
<dbReference type="InterPro" id="IPR036236">
    <property type="entry name" value="Znf_C2H2_sf"/>
</dbReference>
<evidence type="ECO:0000256" key="4">
    <source>
        <dbReference type="PROSITE-ProRule" id="PRU00042"/>
    </source>
</evidence>
<dbReference type="GO" id="GO:0005737">
    <property type="term" value="C:cytoplasm"/>
    <property type="evidence" value="ECO:0007669"/>
    <property type="project" value="TreeGrafter"/>
</dbReference>
<reference evidence="10" key="1">
    <citation type="journal article" date="2013" name="Genome Announc.">
        <title>Genome sequence of the food spoilage yeast Zygosaccharomyces bailii CLIB 213(T).</title>
        <authorList>
            <person name="Galeote V."/>
            <person name="Bigey F."/>
            <person name="Devillers H."/>
            <person name="Neuveglise C."/>
            <person name="Dequin S."/>
        </authorList>
    </citation>
    <scope>NUCLEOTIDE SEQUENCE [LARGE SCALE GENOMIC DNA]</scope>
    <source>
        <strain evidence="10">CLIB 213 / ATCC 58445 / CBS 680 / CCRC 21525 / NBRC 1098 / NCYC 1416 / NRRL Y-2227</strain>
    </source>
</reference>
<dbReference type="InterPro" id="IPR022755">
    <property type="entry name" value="Znf_C2H2_jaz"/>
</dbReference>
<dbReference type="PANTHER" id="PTHR44029:SF1">
    <property type="entry name" value="DNAJ HOMOLOG SUBFAMILY C MEMBER 21"/>
    <property type="match status" value="1"/>
</dbReference>
<proteinExistence type="predicted"/>
<dbReference type="SUPFAM" id="SSF46565">
    <property type="entry name" value="Chaperone J-domain"/>
    <property type="match status" value="1"/>
</dbReference>
<dbReference type="InterPro" id="IPR051964">
    <property type="entry name" value="Chaperone_stress_response"/>
</dbReference>
<feature type="region of interest" description="Disordered" evidence="6">
    <location>
        <begin position="398"/>
        <end position="442"/>
    </location>
</feature>
<evidence type="ECO:0000256" key="3">
    <source>
        <dbReference type="ARBA" id="ARBA00022833"/>
    </source>
</evidence>
<dbReference type="OrthoDB" id="5894at2759"/>
<dbReference type="Pfam" id="PF12171">
    <property type="entry name" value="zf-C2H2_jaz"/>
    <property type="match status" value="1"/>
</dbReference>
<sequence>MKTCYYELLGVQSTADGSELKKAYRRKALQYHPDKNRDNVEEATETFGLIRAAYEILSDPQERAWYDTHKQQILNDSFNGGTYQDGDEHAMNDAMSGVTAEEVLMFFNTSLYTRIDDTPAGFYQIAGKVFARVAKDEVMHGRMMGLKQFNTYDDDYFEAMIAETGYVKACNTRAKQYISDNSCALFPPFGCSSTDYELLKEFYKKWTCFSTVKSFRWKDEYMYSNVYDRRTKREINKRNDKARQQARNEYSKTVRRYVGFIKKLDRRMQEGDRRAKEMKREKERQKFQELRNASKKPKPEFEIQGWQNIDEEKWKTLDKLYSDESGGNDEKDSEDEVEVIYDCFVCNKKFKSENQLENHNVTKAHRKNLSKIQRQMKKENVTLGLDELSDLDEYASADTNASGAAGSDIDSKNDDASEDVSCDEALDVEDSSDDDEMQNLKKELANIESQLAGMERHDDTEEISVDEVPEVEVEAEVHVSESDHLSDDNRDPELEKLLASLGKDVEEAKSNNNFKSREPAKSPTPFSKHTCGTCKEAFPSRNKLFAHVNSTGHAAPPSKVNSKQCKRKKAK</sequence>
<evidence type="ECO:0000313" key="9">
    <source>
        <dbReference type="EMBL" id="CDF89279.1"/>
    </source>
</evidence>
<dbReference type="PROSITE" id="PS00028">
    <property type="entry name" value="ZINC_FINGER_C2H2_1"/>
    <property type="match status" value="2"/>
</dbReference>
<keyword evidence="1" id="KW-0479">Metal-binding</keyword>
<dbReference type="SUPFAM" id="SSF57667">
    <property type="entry name" value="beta-beta-alpha zinc fingers"/>
    <property type="match status" value="1"/>
</dbReference>
<feature type="region of interest" description="Disordered" evidence="6">
    <location>
        <begin position="475"/>
        <end position="494"/>
    </location>
</feature>
<dbReference type="SMART" id="SM00355">
    <property type="entry name" value="ZnF_C2H2"/>
    <property type="match status" value="2"/>
</dbReference>
<keyword evidence="10" id="KW-1185">Reference proteome</keyword>
<keyword evidence="5" id="KW-0175">Coiled coil</keyword>
<organism evidence="9 10">
    <name type="scientific">Zygosaccharomyces bailii (strain CLIB 213 / ATCC 58445 / CBS 680 / BCRC 21525 / NBRC 1098 / NCYC 1416 / NRRL Y-2227)</name>
    <dbReference type="NCBI Taxonomy" id="1333698"/>
    <lineage>
        <taxon>Eukaryota</taxon>
        <taxon>Fungi</taxon>
        <taxon>Dikarya</taxon>
        <taxon>Ascomycota</taxon>
        <taxon>Saccharomycotina</taxon>
        <taxon>Saccharomycetes</taxon>
        <taxon>Saccharomycetales</taxon>
        <taxon>Saccharomycetaceae</taxon>
        <taxon>Zygosaccharomyces</taxon>
    </lineage>
</organism>
<evidence type="ECO:0000256" key="1">
    <source>
        <dbReference type="ARBA" id="ARBA00022723"/>
    </source>
</evidence>
<gene>
    <name evidence="9" type="ORF">BN860_00496g</name>
</gene>
<dbReference type="SMART" id="SM00271">
    <property type="entry name" value="DnaJ"/>
    <property type="match status" value="1"/>
</dbReference>
<dbReference type="Pfam" id="PF21884">
    <property type="entry name" value="ZUO1-like_ZHD"/>
    <property type="match status" value="1"/>
</dbReference>
<dbReference type="InterPro" id="IPR054076">
    <property type="entry name" value="ZUO1-like_ZHD"/>
</dbReference>
<name>A0A8J2T6M6_ZYGB2</name>
<dbReference type="GO" id="GO:0008270">
    <property type="term" value="F:zinc ion binding"/>
    <property type="evidence" value="ECO:0007669"/>
    <property type="project" value="UniProtKB-KW"/>
</dbReference>
<feature type="domain" description="J" evidence="7">
    <location>
        <begin position="4"/>
        <end position="70"/>
    </location>
</feature>
<evidence type="ECO:0000313" key="10">
    <source>
        <dbReference type="Proteomes" id="UP000019375"/>
    </source>
</evidence>
<dbReference type="InterPro" id="IPR036869">
    <property type="entry name" value="J_dom_sf"/>
</dbReference>
<evidence type="ECO:0000256" key="2">
    <source>
        <dbReference type="ARBA" id="ARBA00022771"/>
    </source>
</evidence>
<dbReference type="FunFam" id="1.10.287.110:FF:000046">
    <property type="entry name" value="dnaJ homolog subfamily C member 21"/>
    <property type="match status" value="1"/>
</dbReference>